<evidence type="ECO:0008006" key="3">
    <source>
        <dbReference type="Google" id="ProtNLM"/>
    </source>
</evidence>
<accession>A0ABR7TGU4</accession>
<dbReference type="SUPFAM" id="SSF51126">
    <property type="entry name" value="Pectin lyase-like"/>
    <property type="match status" value="1"/>
</dbReference>
<dbReference type="InterPro" id="IPR011050">
    <property type="entry name" value="Pectin_lyase_fold/virulence"/>
</dbReference>
<proteinExistence type="predicted"/>
<dbReference type="Proteomes" id="UP000659124">
    <property type="component" value="Unassembled WGS sequence"/>
</dbReference>
<evidence type="ECO:0000313" key="1">
    <source>
        <dbReference type="EMBL" id="MBC9929133.1"/>
    </source>
</evidence>
<dbReference type="RefSeq" id="WP_188086281.1">
    <property type="nucleotide sequence ID" value="NZ_JACVFC010000001.1"/>
</dbReference>
<sequence length="668" mass="70966">MTTFVSLAALRAYAGTPLPNETCMLLGYYAPGDRGGGDFYWDAASTENDNNGTIVKGSAVTGRWKRLYSGDLFAAWFGLKGDGTDETSLVSDLFKWLPDGSVLDFQQKKIAVYNTVTGVTSGDAISLDKTIRLSGKTNITLKNGRLYAANPGEAAAKCRFPATFAIDGCSNIHLDDLVFYAKGQHYGDADASVALDKEARREFLAQNGGHALVIIRSSHIYANNCRCYLAGSTGSLYVSSSSEVVLSNCHSNPASVGYAAYAADAWCGDAALAGFPDFKVYLNNCTAYAENLGTGSATYCAKGGVVIEDIDVFAYVNGGYYANMWANGSALFLGNAFSCGASSLFVHDSMVADCATVLYLFSSTANAATAVVDGITATNIGLSAVLTGEESYGPVNLTLQNCNITITSNRVQPTGVRQEYRESSVFGILKTSIAVNAEVRNCIVTGNAQHLIINTKGIYGGIRLYNSRITVTDFIATSDGWGAATADTPDVGLLIGANTIISVTSPTATTSLVNWKSKSTDGVFTRVRLNMREATIVANGTALRPLLSLLDPTGGPLIDFLAFPDTLKGCYLTASYITHRLRRLFEVTGTQNMGLAGANTVWQFKLTGNRPPDFPCLVVADDKSLIQVFQPTGAGYTDGGDGSLRVSLLLMGDVRSRFTVGNSYTIIE</sequence>
<gene>
    <name evidence="1" type="ORF">ICL07_02035</name>
</gene>
<organism evidence="1 2">
    <name type="scientific">Chitinophaga qingshengii</name>
    <dbReference type="NCBI Taxonomy" id="1569794"/>
    <lineage>
        <taxon>Bacteria</taxon>
        <taxon>Pseudomonadati</taxon>
        <taxon>Bacteroidota</taxon>
        <taxon>Chitinophagia</taxon>
        <taxon>Chitinophagales</taxon>
        <taxon>Chitinophagaceae</taxon>
        <taxon>Chitinophaga</taxon>
    </lineage>
</organism>
<dbReference type="EMBL" id="JACVFC010000001">
    <property type="protein sequence ID" value="MBC9929133.1"/>
    <property type="molecule type" value="Genomic_DNA"/>
</dbReference>
<comment type="caution">
    <text evidence="1">The sequence shown here is derived from an EMBL/GenBank/DDBJ whole genome shotgun (WGS) entry which is preliminary data.</text>
</comment>
<keyword evidence="2" id="KW-1185">Reference proteome</keyword>
<name>A0ABR7TGU4_9BACT</name>
<protein>
    <recommendedName>
        <fullName evidence="3">Right-handed parallel beta-helix repeat-containing protein</fullName>
    </recommendedName>
</protein>
<evidence type="ECO:0000313" key="2">
    <source>
        <dbReference type="Proteomes" id="UP000659124"/>
    </source>
</evidence>
<reference evidence="1 2" key="1">
    <citation type="submission" date="2020-09" db="EMBL/GenBank/DDBJ databases">
        <title>Genome sequences of type strains of Chitinophaga qingshengii and Chitinophaga varians.</title>
        <authorList>
            <person name="Kittiwongwattana C."/>
        </authorList>
    </citation>
    <scope>NUCLEOTIDE SEQUENCE [LARGE SCALE GENOMIC DNA]</scope>
    <source>
        <strain evidence="1 2">JCM 30026</strain>
    </source>
</reference>